<dbReference type="EMBL" id="BAAABV010000002">
    <property type="protein sequence ID" value="GAA0268381.1"/>
    <property type="molecule type" value="Genomic_DNA"/>
</dbReference>
<accession>A0ABN0V049</accession>
<dbReference type="Gene3D" id="3.90.470.20">
    <property type="entry name" value="4'-phosphopantetheinyl transferase domain"/>
    <property type="match status" value="1"/>
</dbReference>
<organism evidence="4 5">
    <name type="scientific">Streptomyces polychromogenes</name>
    <dbReference type="NCBI Taxonomy" id="67342"/>
    <lineage>
        <taxon>Bacteria</taxon>
        <taxon>Bacillati</taxon>
        <taxon>Actinomycetota</taxon>
        <taxon>Actinomycetes</taxon>
        <taxon>Kitasatosporales</taxon>
        <taxon>Streptomycetaceae</taxon>
        <taxon>Streptomyces</taxon>
    </lineage>
</organism>
<protein>
    <recommendedName>
        <fullName evidence="3">4'-phosphopantetheinyl transferase domain-containing protein</fullName>
    </recommendedName>
</protein>
<dbReference type="PANTHER" id="PTHR12215">
    <property type="entry name" value="PHOSPHOPANTETHEINE TRANSFERASE"/>
    <property type="match status" value="1"/>
</dbReference>
<sequence length="214" mass="22383">MVTLGPARVAPGVWLVCSARRGAAPSRHPADLEAGAALSGRRAVEFLSGRGLLRSLVDAVAPEARDAAVLPGPKGRPVVAGFPRLGVSISHDGDLVAAAVAAGQVVGVDVQYPQERVDPGMLRRCLHEHADAVSHLAVRDQAEEMAWVWAVQESCVKAQGSGLSGRPWRIPVRPGSRGGKWHGYSWLSLRDLSTVPLACAFADASAADPVEGTP</sequence>
<evidence type="ECO:0000259" key="3">
    <source>
        <dbReference type="Pfam" id="PF01648"/>
    </source>
</evidence>
<dbReference type="Proteomes" id="UP001501867">
    <property type="component" value="Unassembled WGS sequence"/>
</dbReference>
<dbReference type="InterPro" id="IPR008278">
    <property type="entry name" value="4-PPantetheinyl_Trfase_dom"/>
</dbReference>
<dbReference type="InterPro" id="IPR037143">
    <property type="entry name" value="4-PPantetheinyl_Trfase_dom_sf"/>
</dbReference>
<dbReference type="InterPro" id="IPR050559">
    <property type="entry name" value="P-Pant_transferase_sf"/>
</dbReference>
<proteinExistence type="inferred from homology"/>
<keyword evidence="5" id="KW-1185">Reference proteome</keyword>
<evidence type="ECO:0000256" key="1">
    <source>
        <dbReference type="ARBA" id="ARBA00010990"/>
    </source>
</evidence>
<dbReference type="Pfam" id="PF01648">
    <property type="entry name" value="ACPS"/>
    <property type="match status" value="1"/>
</dbReference>
<name>A0ABN0V049_9ACTN</name>
<comment type="caution">
    <text evidence="4">The sequence shown here is derived from an EMBL/GenBank/DDBJ whole genome shotgun (WGS) entry which is preliminary data.</text>
</comment>
<evidence type="ECO:0000256" key="2">
    <source>
        <dbReference type="ARBA" id="ARBA00022679"/>
    </source>
</evidence>
<dbReference type="RefSeq" id="WP_344150901.1">
    <property type="nucleotide sequence ID" value="NZ_BAAABV010000002.1"/>
</dbReference>
<evidence type="ECO:0000313" key="5">
    <source>
        <dbReference type="Proteomes" id="UP001501867"/>
    </source>
</evidence>
<keyword evidence="2" id="KW-0808">Transferase</keyword>
<dbReference type="SUPFAM" id="SSF56214">
    <property type="entry name" value="4'-phosphopantetheinyl transferase"/>
    <property type="match status" value="2"/>
</dbReference>
<gene>
    <name evidence="4" type="ORF">GCM10010302_02630</name>
</gene>
<dbReference type="PANTHER" id="PTHR12215:SF10">
    <property type="entry name" value="L-AMINOADIPATE-SEMIALDEHYDE DEHYDROGENASE-PHOSPHOPANTETHEINYL TRANSFERASE"/>
    <property type="match status" value="1"/>
</dbReference>
<reference evidence="4 5" key="1">
    <citation type="journal article" date="2019" name="Int. J. Syst. Evol. Microbiol.">
        <title>The Global Catalogue of Microorganisms (GCM) 10K type strain sequencing project: providing services to taxonomists for standard genome sequencing and annotation.</title>
        <authorList>
            <consortium name="The Broad Institute Genomics Platform"/>
            <consortium name="The Broad Institute Genome Sequencing Center for Infectious Disease"/>
            <person name="Wu L."/>
            <person name="Ma J."/>
        </authorList>
    </citation>
    <scope>NUCLEOTIDE SEQUENCE [LARGE SCALE GENOMIC DNA]</scope>
    <source>
        <strain evidence="4 5">JCM 4505</strain>
    </source>
</reference>
<comment type="similarity">
    <text evidence="1">Belongs to the P-Pant transferase superfamily. Gsp/Sfp/HetI/AcpT family.</text>
</comment>
<feature type="domain" description="4'-phosphopantetheinyl transferase" evidence="3">
    <location>
        <begin position="106"/>
        <end position="164"/>
    </location>
</feature>
<evidence type="ECO:0000313" key="4">
    <source>
        <dbReference type="EMBL" id="GAA0268381.1"/>
    </source>
</evidence>